<dbReference type="InterPro" id="IPR036390">
    <property type="entry name" value="WH_DNA-bd_sf"/>
</dbReference>
<feature type="domain" description="Transcription regulator PadR C-terminal" evidence="2">
    <location>
        <begin position="95"/>
        <end position="200"/>
    </location>
</feature>
<dbReference type="PANTHER" id="PTHR43252:SF6">
    <property type="entry name" value="NEGATIVE TRANSCRIPTION REGULATOR PADR"/>
    <property type="match status" value="1"/>
</dbReference>
<dbReference type="AlphaFoldDB" id="A0A510JEN8"/>
<name>A0A510JEN8_9FUSO</name>
<dbReference type="InterPro" id="IPR018309">
    <property type="entry name" value="Tscrpt_reg_PadR_C"/>
</dbReference>
<gene>
    <name evidence="3" type="ORF">JCM16774_1435</name>
</gene>
<evidence type="ECO:0000313" key="4">
    <source>
        <dbReference type="Proteomes" id="UP000321606"/>
    </source>
</evidence>
<dbReference type="RefSeq" id="WP_006806740.1">
    <property type="nucleotide sequence ID" value="NZ_AP019822.1"/>
</dbReference>
<dbReference type="SUPFAM" id="SSF46785">
    <property type="entry name" value="Winged helix' DNA-binding domain"/>
    <property type="match status" value="1"/>
</dbReference>
<feature type="domain" description="Transcription regulator PadR N-terminal" evidence="1">
    <location>
        <begin position="5"/>
        <end position="76"/>
    </location>
</feature>
<dbReference type="OrthoDB" id="9783723at2"/>
<evidence type="ECO:0000313" key="3">
    <source>
        <dbReference type="EMBL" id="BBM36503.1"/>
    </source>
</evidence>
<dbReference type="PANTHER" id="PTHR43252">
    <property type="entry name" value="TRANSCRIPTIONAL REGULATOR YQJI"/>
    <property type="match status" value="1"/>
</dbReference>
<evidence type="ECO:0000259" key="2">
    <source>
        <dbReference type="Pfam" id="PF10400"/>
    </source>
</evidence>
<dbReference type="Pfam" id="PF10400">
    <property type="entry name" value="Vir_act_alpha_C"/>
    <property type="match status" value="1"/>
</dbReference>
<reference evidence="3 4" key="1">
    <citation type="submission" date="2019-07" db="EMBL/GenBank/DDBJ databases">
        <title>Complete Genome Sequence of Leptotrichia goodfellowii Strain JCM 16774.</title>
        <authorList>
            <person name="Watanabe S."/>
            <person name="Cui L."/>
        </authorList>
    </citation>
    <scope>NUCLEOTIDE SEQUENCE [LARGE SCALE GENOMIC DNA]</scope>
    <source>
        <strain evidence="3 4">JCM16774</strain>
    </source>
</reference>
<evidence type="ECO:0000259" key="1">
    <source>
        <dbReference type="Pfam" id="PF03551"/>
    </source>
</evidence>
<dbReference type="Pfam" id="PF03551">
    <property type="entry name" value="PadR"/>
    <property type="match status" value="1"/>
</dbReference>
<dbReference type="EMBL" id="AP019822">
    <property type="protein sequence ID" value="BBM36503.1"/>
    <property type="molecule type" value="Genomic_DNA"/>
</dbReference>
<proteinExistence type="predicted"/>
<accession>A0A510JEN8</accession>
<dbReference type="STRING" id="714315.GCA_000516535_01443"/>
<protein>
    <submittedName>
        <fullName evidence="3">Uncharacterized protein</fullName>
    </submittedName>
</protein>
<dbReference type="Gene3D" id="1.10.10.10">
    <property type="entry name" value="Winged helix-like DNA-binding domain superfamily/Winged helix DNA-binding domain"/>
    <property type="match status" value="1"/>
</dbReference>
<organism evidence="3 4">
    <name type="scientific">Pseudoleptotrichia goodfellowii</name>
    <dbReference type="NCBI Taxonomy" id="157692"/>
    <lineage>
        <taxon>Bacteria</taxon>
        <taxon>Fusobacteriati</taxon>
        <taxon>Fusobacteriota</taxon>
        <taxon>Fusobacteriia</taxon>
        <taxon>Fusobacteriales</taxon>
        <taxon>Leptotrichiaceae</taxon>
        <taxon>Pseudoleptotrichia</taxon>
    </lineage>
</organism>
<dbReference type="InterPro" id="IPR005149">
    <property type="entry name" value="Tscrpt_reg_PadR_N"/>
</dbReference>
<sequence>MKFLILGILVIKEFTVYEIRNIIHENFQSMCSDSMGSIQIAIKKLLAENLIVFNEIREKNVTKKLYSITDTGRDEFIKWLKTPIDMSKTKNMEIGKLLFMGMVPVKNRLSLISEIIESQKEELRLLENIKKLRSNEEFNNIIEFHNNNEDYKQGLLKISEQSDIENLGHDINNYELLTLQYGIDNTKFNIKWFENVKKEIKKGNL</sequence>
<dbReference type="Proteomes" id="UP000321606">
    <property type="component" value="Chromosome"/>
</dbReference>
<dbReference type="KEGG" id="lgo:JCM16774_1435"/>
<dbReference type="InterPro" id="IPR036388">
    <property type="entry name" value="WH-like_DNA-bd_sf"/>
</dbReference>